<feature type="compositionally biased region" description="Basic and acidic residues" evidence="1">
    <location>
        <begin position="1217"/>
        <end position="1230"/>
    </location>
</feature>
<dbReference type="STRING" id="597456.A0A0L7R0X2"/>
<feature type="region of interest" description="Disordered" evidence="1">
    <location>
        <begin position="782"/>
        <end position="836"/>
    </location>
</feature>
<feature type="compositionally biased region" description="Basic and acidic residues" evidence="1">
    <location>
        <begin position="1254"/>
        <end position="1265"/>
    </location>
</feature>
<proteinExistence type="predicted"/>
<sequence length="1373" mass="154648">MPRLVRDSDEEEDVKHGRKTRALTEAASVDSPLRRSSRIKPAIRENESSPESLLSDASNVSNTQTTRVRTRQKLAMDGSSTENQRTLRSRINSVSSDVSEVAETDVGTLSKRTARTNFNDALNKTNNRRSKRFTRAGSEANSPPPATRFTRSTRASSVGPETDTRKNESTCTPVKIRKRTSVLPSEVTVIEEKIPVVAIDRTLPNVNIVNKIDLKDSHKASVKESDNLLIENMGTTMNEEDPDSSDNMQKLALSTETESVNESIHSESSKKNVSLKVRRNSSLNNSIEDVESVKDENEVESNHSTEINTKLCEQSEKIHNKENKDISIKMDVSIEKVNMDEIKESESDKSNTSENIHESNEISKKANTSGSVLENNEMNEKANISENVNETNEMSEKANISENVTETNEMSEKANTSGSVLENNEMNEKANISKNVTETNEMSKNANTSENVTETNEMKEINEVTDKLNTSENVHKKNEMSSINALSSPNLNNVKLSKSSDKILITDISHSKHEDTHDLKDNNGMNNSSTGNISESLDACMNLGDSTVINVNEDNVINAVKNSQSFIVTETSVEFSQEIPESEKQSKKVSVLDNSLTLKNQRIHKLSERKSKTNEEKNKNNQENMEIDNDSDTNVTNLFQDIPADEWKQQKNADTDKNSVHSVSTERLENESEGEYDLVLVDTEAWLTAESAKTKKKKQISDCDSDDTVVLETETDSMKAVNEENMAMDISESKCKLNVSKGKSPNTKGRKSMDPKVIKNKENVIEDLEDIKDVKDTAQDAEIQSVRDKSLSKSHKTIEMEENTSNKSNSSEDVPRKRRSLNKSKQDIKNMSDSDNSENKFTIFRKLFFNAESDTNSDDILSFSNTNEETKIVTKKRKLSNALPSENEETKTLKKKKKLLNTLPSENEETKILKKKKKLTNVSANEEENVKPLKKKKKVSAVLSNENEGTKILKKKNKVSNALLSENEETKTLKKKKKLLNAASNENGGTKALKKKKKLLNASSSENDETKVLKKKKKLLNVSPSENEETRILKKKEKLTNVSTNEEENVKPVKKKKKGSAVLSNENEETKILKQKKKVPNTSPNENEEPKILKKKKKLSNAIANEEEDIKLVKKKKKDLSNESGETKILKKKKKVPNALSSENENTKTTKKTKEVSDGLPNKNLSKKKKKLLSEDSTLQDEDVAFSEARNEALGMLKSTLDTIKANKEMKKKKQKEHMERMQRQKEIKIKRLKSKNQTAETNKIEPQKSNIKRLSEEDLERLSDISRLPKKKRSSKKEDQLLSSRSMINSGVKDTKNVYLEEDSTPLSSCISTTEFSVVSLETIKKKKKVPEITSFRQKMLARNKREPVTAYLMYLEKQKASGKAKFCNKSQ</sequence>
<dbReference type="EMBL" id="KQ414669">
    <property type="protein sequence ID" value="KOC64498.1"/>
    <property type="molecule type" value="Genomic_DNA"/>
</dbReference>
<dbReference type="OrthoDB" id="7701768at2759"/>
<keyword evidence="3" id="KW-1185">Reference proteome</keyword>
<feature type="compositionally biased region" description="Basic and acidic residues" evidence="1">
    <location>
        <begin position="785"/>
        <end position="799"/>
    </location>
</feature>
<feature type="region of interest" description="Disordered" evidence="1">
    <location>
        <begin position="1"/>
        <end position="87"/>
    </location>
</feature>
<dbReference type="Proteomes" id="UP000053825">
    <property type="component" value="Unassembled WGS sequence"/>
</dbReference>
<feature type="compositionally biased region" description="Basic and acidic residues" evidence="1">
    <location>
        <begin position="1145"/>
        <end position="1157"/>
    </location>
</feature>
<feature type="compositionally biased region" description="Basic and acidic residues" evidence="1">
    <location>
        <begin position="751"/>
        <end position="761"/>
    </location>
</feature>
<feature type="compositionally biased region" description="Low complexity" evidence="1">
    <location>
        <begin position="803"/>
        <end position="812"/>
    </location>
</feature>
<evidence type="ECO:0000313" key="3">
    <source>
        <dbReference type="Proteomes" id="UP000053825"/>
    </source>
</evidence>
<feature type="compositionally biased region" description="Basic and acidic residues" evidence="1">
    <location>
        <begin position="1119"/>
        <end position="1129"/>
    </location>
</feature>
<feature type="region of interest" description="Disordered" evidence="1">
    <location>
        <begin position="257"/>
        <end position="277"/>
    </location>
</feature>
<feature type="compositionally biased region" description="Basic and acidic residues" evidence="1">
    <location>
        <begin position="340"/>
        <end position="364"/>
    </location>
</feature>
<organism evidence="2 3">
    <name type="scientific">Habropoda laboriosa</name>
    <dbReference type="NCBI Taxonomy" id="597456"/>
    <lineage>
        <taxon>Eukaryota</taxon>
        <taxon>Metazoa</taxon>
        <taxon>Ecdysozoa</taxon>
        <taxon>Arthropoda</taxon>
        <taxon>Hexapoda</taxon>
        <taxon>Insecta</taxon>
        <taxon>Pterygota</taxon>
        <taxon>Neoptera</taxon>
        <taxon>Endopterygota</taxon>
        <taxon>Hymenoptera</taxon>
        <taxon>Apocrita</taxon>
        <taxon>Aculeata</taxon>
        <taxon>Apoidea</taxon>
        <taxon>Anthophila</taxon>
        <taxon>Apidae</taxon>
        <taxon>Habropoda</taxon>
    </lineage>
</organism>
<reference evidence="2 3" key="1">
    <citation type="submission" date="2015-07" db="EMBL/GenBank/DDBJ databases">
        <title>The genome of Habropoda laboriosa.</title>
        <authorList>
            <person name="Pan H."/>
            <person name="Kapheim K."/>
        </authorList>
    </citation>
    <scope>NUCLEOTIDE SEQUENCE [LARGE SCALE GENOMIC DNA]</scope>
    <source>
        <strain evidence="2">0110345459</strain>
    </source>
</reference>
<gene>
    <name evidence="2" type="ORF">WH47_01082</name>
</gene>
<feature type="compositionally biased region" description="Polar residues" evidence="1">
    <location>
        <begin position="49"/>
        <end position="67"/>
    </location>
</feature>
<evidence type="ECO:0000256" key="1">
    <source>
        <dbReference type="SAM" id="MobiDB-lite"/>
    </source>
</evidence>
<protein>
    <submittedName>
        <fullName evidence="2">Uncharacterized protein</fullName>
    </submittedName>
</protein>
<accession>A0A0L7R0X2</accession>
<feature type="region of interest" description="Disordered" evidence="1">
    <location>
        <begin position="1206"/>
        <end position="1289"/>
    </location>
</feature>
<feature type="compositionally biased region" description="Basic and acidic residues" evidence="1">
    <location>
        <begin position="645"/>
        <end position="668"/>
    </location>
</feature>
<feature type="region of interest" description="Disordered" evidence="1">
    <location>
        <begin position="982"/>
        <end position="1100"/>
    </location>
</feature>
<feature type="compositionally biased region" description="Polar residues" evidence="1">
    <location>
        <begin position="78"/>
        <end position="87"/>
    </location>
</feature>
<feature type="compositionally biased region" description="Basic and acidic residues" evidence="1">
    <location>
        <begin position="605"/>
        <end position="620"/>
    </location>
</feature>
<evidence type="ECO:0000313" key="2">
    <source>
        <dbReference type="EMBL" id="KOC64498.1"/>
    </source>
</evidence>
<feature type="region of interest" description="Disordered" evidence="1">
    <location>
        <begin position="124"/>
        <end position="173"/>
    </location>
</feature>
<feature type="compositionally biased region" description="Polar residues" evidence="1">
    <location>
        <begin position="365"/>
        <end position="428"/>
    </location>
</feature>
<feature type="region of interest" description="Disordered" evidence="1">
    <location>
        <begin position="602"/>
        <end position="668"/>
    </location>
</feature>
<feature type="region of interest" description="Disordered" evidence="1">
    <location>
        <begin position="1115"/>
        <end position="1183"/>
    </location>
</feature>
<feature type="region of interest" description="Disordered" evidence="1">
    <location>
        <begin position="738"/>
        <end position="761"/>
    </location>
</feature>
<feature type="region of interest" description="Disordered" evidence="1">
    <location>
        <begin position="340"/>
        <end position="428"/>
    </location>
</feature>
<name>A0A0L7R0X2_9HYME</name>